<feature type="region of interest" description="Disordered" evidence="2">
    <location>
        <begin position="1"/>
        <end position="47"/>
    </location>
</feature>
<evidence type="ECO:0000256" key="2">
    <source>
        <dbReference type="SAM" id="MobiDB-lite"/>
    </source>
</evidence>
<keyword evidence="4" id="KW-1185">Reference proteome</keyword>
<accession>A0A8T2XJL9</accession>
<protein>
    <submittedName>
        <fullName evidence="3">Uncharacterized protein</fullName>
    </submittedName>
</protein>
<organism evidence="3 4">
    <name type="scientific">Populus deltoides</name>
    <name type="common">Eastern poplar</name>
    <name type="synonym">Eastern cottonwood</name>
    <dbReference type="NCBI Taxonomy" id="3696"/>
    <lineage>
        <taxon>Eukaryota</taxon>
        <taxon>Viridiplantae</taxon>
        <taxon>Streptophyta</taxon>
        <taxon>Embryophyta</taxon>
        <taxon>Tracheophyta</taxon>
        <taxon>Spermatophyta</taxon>
        <taxon>Magnoliopsida</taxon>
        <taxon>eudicotyledons</taxon>
        <taxon>Gunneridae</taxon>
        <taxon>Pentapetalae</taxon>
        <taxon>rosids</taxon>
        <taxon>fabids</taxon>
        <taxon>Malpighiales</taxon>
        <taxon>Salicaceae</taxon>
        <taxon>Saliceae</taxon>
        <taxon>Populus</taxon>
    </lineage>
</organism>
<sequence length="305" mass="35551">VLAQQNRSDGSYEEHRKVSIERNSIEDSLVGGDSKTSSLVDEETSKNEGIKHLEHLHYKKDEGIWRHQKAMETSKDEEIKLLKHQLYEKDEGIRRHQKAMETSKDEEIKLLKHQLYEKDEEIRRHQKAMKTICSDLKFALEAAKELRQQENPWLNESITDFMFYNLENAYATAQFGERNPPYSWRGNWDLVGAVVELEQQSISYVSYEGDDDVSAERNSLKDQQSVGEKEVNGFENQIRSKDEEIRRLEHELALKDEEMRHLKSQLDLKEKEFARLRIAFQSACTDLGNAVTTVEDAFKSTNTVL</sequence>
<dbReference type="Gene3D" id="1.20.5.490">
    <property type="entry name" value="Single helix bin"/>
    <property type="match status" value="1"/>
</dbReference>
<dbReference type="CDD" id="cd12083">
    <property type="entry name" value="DD_cGKI"/>
    <property type="match status" value="1"/>
</dbReference>
<name>A0A8T2XJL9_POPDE</name>
<reference evidence="3" key="1">
    <citation type="journal article" date="2021" name="J. Hered.">
        <title>Genome Assembly of Salicaceae Populus deltoides (Eastern Cottonwood) I-69 Based on Nanopore Sequencing and Hi-C Technologies.</title>
        <authorList>
            <person name="Bai S."/>
            <person name="Wu H."/>
            <person name="Zhang J."/>
            <person name="Pan Z."/>
            <person name="Zhao W."/>
            <person name="Li Z."/>
            <person name="Tong C."/>
        </authorList>
    </citation>
    <scope>NUCLEOTIDE SEQUENCE</scope>
    <source>
        <tissue evidence="3">Leaf</tissue>
    </source>
</reference>
<proteinExistence type="predicted"/>
<evidence type="ECO:0000313" key="3">
    <source>
        <dbReference type="EMBL" id="KAH8492593.1"/>
    </source>
</evidence>
<comment type="caution">
    <text evidence="3">The sequence shown here is derived from an EMBL/GenBank/DDBJ whole genome shotgun (WGS) entry which is preliminary data.</text>
</comment>
<dbReference type="AlphaFoldDB" id="A0A8T2XJL9"/>
<dbReference type="EMBL" id="JACEGQ020000012">
    <property type="protein sequence ID" value="KAH8492593.1"/>
    <property type="molecule type" value="Genomic_DNA"/>
</dbReference>
<gene>
    <name evidence="3" type="ORF">H0E87_021975</name>
</gene>
<feature type="non-terminal residue" evidence="3">
    <location>
        <position position="305"/>
    </location>
</feature>
<evidence type="ECO:0000256" key="1">
    <source>
        <dbReference type="SAM" id="Coils"/>
    </source>
</evidence>
<evidence type="ECO:0000313" key="4">
    <source>
        <dbReference type="Proteomes" id="UP000807159"/>
    </source>
</evidence>
<keyword evidence="1" id="KW-0175">Coiled coil</keyword>
<feature type="compositionally biased region" description="Basic and acidic residues" evidence="2">
    <location>
        <begin position="10"/>
        <end position="25"/>
    </location>
</feature>
<feature type="coiled-coil region" evidence="1">
    <location>
        <begin position="231"/>
        <end position="279"/>
    </location>
</feature>
<dbReference type="Proteomes" id="UP000807159">
    <property type="component" value="Chromosome 12"/>
</dbReference>